<sequence>MEQLLSDLIQWIVAFDTAAVDVLLDLRSPLLTKFMNSITGLGSVAAGLVFLGLVYLAEWREEFRLMFVAMALSGVIVITLMFTVQRPYPPNPVCLTDGSGTVVHSFPSGHAAAAAIYATVAHRSETIPFRITAILATALAFSRFYLGTHYLSDTLVGVFIGIGTVLIAERLIESGRLSPLFSRLSATHG</sequence>
<proteinExistence type="predicted"/>
<dbReference type="RefSeq" id="WP_015789736.1">
    <property type="nucleotide sequence ID" value="NC_013158.1"/>
</dbReference>
<keyword evidence="1" id="KW-1133">Transmembrane helix</keyword>
<gene>
    <name evidence="3" type="ordered locus">Huta_1997</name>
</gene>
<name>C7NTH5_HALUD</name>
<protein>
    <submittedName>
        <fullName evidence="3">Phosphoesterase PA-phosphatase related</fullName>
    </submittedName>
</protein>
<feature type="domain" description="Phosphatidic acid phosphatase type 2/haloperoxidase" evidence="2">
    <location>
        <begin position="63"/>
        <end position="169"/>
    </location>
</feature>
<organism evidence="3 4">
    <name type="scientific">Halorhabdus utahensis (strain DSM 12940 / JCM 11049 / AX-2)</name>
    <dbReference type="NCBI Taxonomy" id="519442"/>
    <lineage>
        <taxon>Archaea</taxon>
        <taxon>Methanobacteriati</taxon>
        <taxon>Methanobacteriota</taxon>
        <taxon>Stenosarchaea group</taxon>
        <taxon>Halobacteria</taxon>
        <taxon>Halobacteriales</taxon>
        <taxon>Haloarculaceae</taxon>
        <taxon>Halorhabdus</taxon>
    </lineage>
</organism>
<keyword evidence="1" id="KW-0472">Membrane</keyword>
<dbReference type="Proteomes" id="UP000002071">
    <property type="component" value="Chromosome"/>
</dbReference>
<dbReference type="PANTHER" id="PTHR14969">
    <property type="entry name" value="SPHINGOSINE-1-PHOSPHATE PHOSPHOHYDROLASE"/>
    <property type="match status" value="1"/>
</dbReference>
<dbReference type="KEGG" id="hut:Huta_1997"/>
<evidence type="ECO:0000259" key="2">
    <source>
        <dbReference type="SMART" id="SM00014"/>
    </source>
</evidence>
<dbReference type="HOGENOM" id="CLU_1418660_0_0_2"/>
<dbReference type="AlphaFoldDB" id="C7NTH5"/>
<evidence type="ECO:0000256" key="1">
    <source>
        <dbReference type="SAM" id="Phobius"/>
    </source>
</evidence>
<dbReference type="eggNOG" id="arCOG03056">
    <property type="taxonomic scope" value="Archaea"/>
</dbReference>
<dbReference type="InterPro" id="IPR036938">
    <property type="entry name" value="PAP2/HPO_sf"/>
</dbReference>
<feature type="transmembrane region" description="Helical" evidence="1">
    <location>
        <begin position="34"/>
        <end position="56"/>
    </location>
</feature>
<reference evidence="3 4" key="1">
    <citation type="journal article" date="2009" name="Stand. Genomic Sci.">
        <title>Complete genome sequence of Halorhabdus utahensis type strain (AX-2).</title>
        <authorList>
            <person name="Anderson I."/>
            <person name="Tindall B.J."/>
            <person name="Pomrenke H."/>
            <person name="Goker M."/>
            <person name="Lapidus A."/>
            <person name="Nolan M."/>
            <person name="Copeland A."/>
            <person name="Glavina Del Rio T."/>
            <person name="Chen F."/>
            <person name="Tice H."/>
            <person name="Cheng J.F."/>
            <person name="Lucas S."/>
            <person name="Chertkov O."/>
            <person name="Bruce D."/>
            <person name="Brettin T."/>
            <person name="Detter J.C."/>
            <person name="Han C."/>
            <person name="Goodwin L."/>
            <person name="Land M."/>
            <person name="Hauser L."/>
            <person name="Chang Y.J."/>
            <person name="Jeffries C.D."/>
            <person name="Pitluck S."/>
            <person name="Pati A."/>
            <person name="Mavromatis K."/>
            <person name="Ivanova N."/>
            <person name="Ovchinnikova G."/>
            <person name="Chen A."/>
            <person name="Palaniappan K."/>
            <person name="Chain P."/>
            <person name="Rohde M."/>
            <person name="Bristow J."/>
            <person name="Eisen J.A."/>
            <person name="Markowitz V."/>
            <person name="Hugenholtz P."/>
            <person name="Kyrpides N.C."/>
            <person name="Klenk H.P."/>
        </authorList>
    </citation>
    <scope>NUCLEOTIDE SEQUENCE [LARGE SCALE GENOMIC DNA]</scope>
    <source>
        <strain evidence="4">DSM 12940 / JCM 11049 / AX-2</strain>
    </source>
</reference>
<evidence type="ECO:0000313" key="4">
    <source>
        <dbReference type="Proteomes" id="UP000002071"/>
    </source>
</evidence>
<evidence type="ECO:0000313" key="3">
    <source>
        <dbReference type="EMBL" id="ACV12165.1"/>
    </source>
</evidence>
<dbReference type="STRING" id="519442.Huta_1997"/>
<keyword evidence="4" id="KW-1185">Reference proteome</keyword>
<dbReference type="Pfam" id="PF01569">
    <property type="entry name" value="PAP2"/>
    <property type="match status" value="1"/>
</dbReference>
<dbReference type="InterPro" id="IPR000326">
    <property type="entry name" value="PAP2/HPO"/>
</dbReference>
<dbReference type="Gene3D" id="1.20.144.10">
    <property type="entry name" value="Phosphatidic acid phosphatase type 2/haloperoxidase"/>
    <property type="match status" value="1"/>
</dbReference>
<accession>C7NTH5</accession>
<feature type="transmembrane region" description="Helical" evidence="1">
    <location>
        <begin position="63"/>
        <end position="82"/>
    </location>
</feature>
<dbReference type="SUPFAM" id="SSF48317">
    <property type="entry name" value="Acid phosphatase/Vanadium-dependent haloperoxidase"/>
    <property type="match status" value="1"/>
</dbReference>
<keyword evidence="1" id="KW-0812">Transmembrane</keyword>
<dbReference type="EMBL" id="CP001687">
    <property type="protein sequence ID" value="ACV12165.1"/>
    <property type="molecule type" value="Genomic_DNA"/>
</dbReference>
<dbReference type="SMART" id="SM00014">
    <property type="entry name" value="acidPPc"/>
    <property type="match status" value="1"/>
</dbReference>
<feature type="transmembrane region" description="Helical" evidence="1">
    <location>
        <begin position="150"/>
        <end position="168"/>
    </location>
</feature>
<dbReference type="GeneID" id="8384291"/>
<dbReference type="OrthoDB" id="10182at2157"/>
<dbReference type="PANTHER" id="PTHR14969:SF13">
    <property type="entry name" value="AT30094P"/>
    <property type="match status" value="1"/>
</dbReference>